<dbReference type="GO" id="GO:0005085">
    <property type="term" value="F:guanyl-nucleotide exchange factor activity"/>
    <property type="evidence" value="ECO:0007669"/>
    <property type="project" value="TreeGrafter"/>
</dbReference>
<dbReference type="SUPFAM" id="SSF50985">
    <property type="entry name" value="RCC1/BLIP-II"/>
    <property type="match status" value="1"/>
</dbReference>
<accession>A0A6A5BZQ5</accession>
<dbReference type="VEuPathDB" id="AmoebaDB:NfTy_007620"/>
<evidence type="ECO:0000313" key="1">
    <source>
        <dbReference type="EMBL" id="KAF0983643.1"/>
    </source>
</evidence>
<dbReference type="GO" id="GO:0005737">
    <property type="term" value="C:cytoplasm"/>
    <property type="evidence" value="ECO:0007669"/>
    <property type="project" value="TreeGrafter"/>
</dbReference>
<dbReference type="RefSeq" id="XP_044568356.1">
    <property type="nucleotide sequence ID" value="XM_044711315.1"/>
</dbReference>
<proteinExistence type="predicted"/>
<dbReference type="InterPro" id="IPR009091">
    <property type="entry name" value="RCC1/BLIP-II"/>
</dbReference>
<dbReference type="EMBL" id="VFQX01000004">
    <property type="protein sequence ID" value="KAF0983643.1"/>
    <property type="molecule type" value="Genomic_DNA"/>
</dbReference>
<dbReference type="InterPro" id="IPR051553">
    <property type="entry name" value="Ran_GTPase-activating"/>
</dbReference>
<comment type="caution">
    <text evidence="1">The sequence shown here is derived from an EMBL/GenBank/DDBJ whole genome shotgun (WGS) entry which is preliminary data.</text>
</comment>
<dbReference type="PANTHER" id="PTHR45982">
    <property type="entry name" value="REGULATOR OF CHROMOSOME CONDENSATION"/>
    <property type="match status" value="1"/>
</dbReference>
<dbReference type="VEuPathDB" id="AmoebaDB:FDP41_007558"/>
<dbReference type="Gene3D" id="2.130.10.30">
    <property type="entry name" value="Regulator of chromosome condensation 1/beta-lactamase-inhibitor protein II"/>
    <property type="match status" value="2"/>
</dbReference>
<dbReference type="GeneID" id="68114776"/>
<name>A0A6A5BZQ5_NAEFO</name>
<dbReference type="PANTHER" id="PTHR45982:SF1">
    <property type="entry name" value="REGULATOR OF CHROMOSOME CONDENSATION"/>
    <property type="match status" value="1"/>
</dbReference>
<organism evidence="1 2">
    <name type="scientific">Naegleria fowleri</name>
    <name type="common">Brain eating amoeba</name>
    <dbReference type="NCBI Taxonomy" id="5763"/>
    <lineage>
        <taxon>Eukaryota</taxon>
        <taxon>Discoba</taxon>
        <taxon>Heterolobosea</taxon>
        <taxon>Tetramitia</taxon>
        <taxon>Eutetramitia</taxon>
        <taxon>Vahlkampfiidae</taxon>
        <taxon>Naegleria</taxon>
    </lineage>
</organism>
<keyword evidence="2" id="KW-1185">Reference proteome</keyword>
<dbReference type="OrthoDB" id="8068875at2759"/>
<dbReference type="AlphaFoldDB" id="A0A6A5BZQ5"/>
<dbReference type="VEuPathDB" id="AmoebaDB:NF0112210"/>
<dbReference type="OMA" id="LETHEHT"/>
<dbReference type="Pfam" id="PF13540">
    <property type="entry name" value="RCC1_2"/>
    <property type="match status" value="2"/>
</dbReference>
<reference evidence="1 2" key="1">
    <citation type="journal article" date="2019" name="Sci. Rep.">
        <title>Nanopore sequencing improves the draft genome of the human pathogenic amoeba Naegleria fowleri.</title>
        <authorList>
            <person name="Liechti N."/>
            <person name="Schurch N."/>
            <person name="Bruggmann R."/>
            <person name="Wittwer M."/>
        </authorList>
    </citation>
    <scope>NUCLEOTIDE SEQUENCE [LARGE SCALE GENOMIC DNA]</scope>
    <source>
        <strain evidence="1 2">ATCC 30894</strain>
    </source>
</reference>
<sequence>MLSLGLHLPIRHVSCGADFCLILLSDGTLLSCGVNESKQLGITQEQLKTCDYSEYESCVRSNNNTNEDIGTTVKNTLTERRIYQVKLLESVKIKMMECGSHYALMVSENNDLYGMGVNDYNQICLGETYARYPSLIDYNRSVDDEITHVGCCFSYSLFVLNSRTLRLIGQNWVYHHDIDHKLSSGRLSPKQNFHVFDCNVKKLCTGGFHFVILLQDGTVYGGDCGSNQYGNFEQENQNTIFYEITQKYFKNVKIVDICCGGDNSAFLTTNGELYVCGLDHFQYSCNSMQYDNMTRVEFKKPIVKMFTGDNYSCVVLDNGSIIFRGKNDKHQLGSLILETHEHTFHMKDLFPKLNDPKDIAVACGYYNTVIYCRKSLAITKHFLFIEKRINDSHLSDIVFQCIQ</sequence>
<evidence type="ECO:0000313" key="2">
    <source>
        <dbReference type="Proteomes" id="UP000444721"/>
    </source>
</evidence>
<protein>
    <submittedName>
        <fullName evidence="1">Uncharacterized protein</fullName>
    </submittedName>
</protein>
<dbReference type="Proteomes" id="UP000444721">
    <property type="component" value="Unassembled WGS sequence"/>
</dbReference>
<gene>
    <name evidence="1" type="ORF">FDP41_007558</name>
</gene>